<proteinExistence type="inferred from homology"/>
<sequence>MRTVPAVTAVEAAELIPDGAVVSVSSSSALGCPDAVLAGIGEHFAQTGKPCGLTTVHPIAAGDMYGVPGIDHLAQPGLLSRIVAGSYPSGPSSAEPPRIWKMIEADEVEAYNLPSGALFQMHRAGAARQPGILSEVGLDTFVDPRHQGGRMNSATTEDLVTLESREGQEWLFYPAVRPDVAIVRATTADECGNLTFEDEGSTLGALDQAYAAHNNGGIVIAQVKRVAAAGTLDPRQVRVPGILVDALVVHEEQWQTTQTVYDPAISGQIRRPLEVVEPAPWGLEKVIARRAAQELCKDDTVNLGFGISALIPRVLVEEGHADAVTWVIEQGAVGGVPLTGFAFGCALNPQALMPSIDQFTLLQGGGFQCAMLSFLEIDQFGDVNVHHLPGRRHVTAGVGGFADITSAAPNIIFSGNFTAGRRDIAIEEGRLIIRQDGAVPKLVERVSAVTFSGRRALAQGRRVRYVTERCVLELREQGLTVIEIAPGADLQRDVLDKAAFPPAVADDLREMDARLFRPEPVGLALDTPHHTKAGMR</sequence>
<dbReference type="AlphaFoldDB" id="A0A505DRG1"/>
<dbReference type="OrthoDB" id="9813111at2"/>
<evidence type="ECO:0000313" key="6">
    <source>
        <dbReference type="Proteomes" id="UP000317378"/>
    </source>
</evidence>
<dbReference type="EMBL" id="VCHX02000035">
    <property type="protein sequence ID" value="TPQ23829.1"/>
    <property type="molecule type" value="Genomic_DNA"/>
</dbReference>
<dbReference type="Gene3D" id="3.40.1080.10">
    <property type="entry name" value="Glutaconate Coenzyme A-transferase"/>
    <property type="match status" value="2"/>
</dbReference>
<dbReference type="GO" id="GO:0008410">
    <property type="term" value="F:CoA-transferase activity"/>
    <property type="evidence" value="ECO:0007669"/>
    <property type="project" value="InterPro"/>
</dbReference>
<accession>A0A505DRG1</accession>
<comment type="similarity">
    <text evidence="1 3">Belongs to the 3-oxoacid CoA-transferase family.</text>
</comment>
<protein>
    <submittedName>
        <fullName evidence="5">Acyl CoA:acetate/3-ketoacid CoA transferase</fullName>
    </submittedName>
</protein>
<dbReference type="PANTHER" id="PTHR43293">
    <property type="entry name" value="ACETATE COA-TRANSFERASE YDIF"/>
    <property type="match status" value="1"/>
</dbReference>
<reference evidence="5 6" key="1">
    <citation type="submission" date="2019-06" db="EMBL/GenBank/DDBJ databases">
        <title>Streptomyces sporangiiformans sp. nov., a novel actinomycete isolated from soil in Mount Song.</title>
        <authorList>
            <person name="Han L."/>
        </authorList>
    </citation>
    <scope>NUCLEOTIDE SEQUENCE [LARGE SCALE GENOMIC DNA]</scope>
    <source>
        <strain evidence="5 6">NEAU-SSA 1</strain>
    </source>
</reference>
<evidence type="ECO:0000256" key="1">
    <source>
        <dbReference type="ARBA" id="ARBA00007154"/>
    </source>
</evidence>
<dbReference type="PANTHER" id="PTHR43293:SF1">
    <property type="entry name" value="ACETATE COA-TRANSFERASE YDIF"/>
    <property type="match status" value="1"/>
</dbReference>
<dbReference type="SUPFAM" id="SSF100950">
    <property type="entry name" value="NagB/RpiA/CoA transferase-like"/>
    <property type="match status" value="2"/>
</dbReference>
<feature type="active site" description="5-glutamyl coenzyme A thioester intermediate" evidence="4">
    <location>
        <position position="329"/>
    </location>
</feature>
<evidence type="ECO:0000313" key="5">
    <source>
        <dbReference type="EMBL" id="TPQ23829.1"/>
    </source>
</evidence>
<organism evidence="5 6">
    <name type="scientific">Streptomyces sporangiiformans</name>
    <dbReference type="NCBI Taxonomy" id="2315329"/>
    <lineage>
        <taxon>Bacteria</taxon>
        <taxon>Bacillati</taxon>
        <taxon>Actinomycetota</taxon>
        <taxon>Actinomycetes</taxon>
        <taxon>Kitasatosporales</taxon>
        <taxon>Streptomycetaceae</taxon>
        <taxon>Streptomyces</taxon>
    </lineage>
</organism>
<dbReference type="PIRSF" id="PIRSF000858">
    <property type="entry name" value="SCOT-t"/>
    <property type="match status" value="1"/>
</dbReference>
<comment type="caution">
    <text evidence="5">The sequence shown here is derived from an EMBL/GenBank/DDBJ whole genome shotgun (WGS) entry which is preliminary data.</text>
</comment>
<gene>
    <name evidence="5" type="ORF">FGD71_001725</name>
</gene>
<evidence type="ECO:0000256" key="3">
    <source>
        <dbReference type="PIRNR" id="PIRNR000858"/>
    </source>
</evidence>
<dbReference type="InterPro" id="IPR037171">
    <property type="entry name" value="NagB/RpiA_transferase-like"/>
</dbReference>
<dbReference type="Pfam" id="PF01144">
    <property type="entry name" value="CoA_trans"/>
    <property type="match status" value="1"/>
</dbReference>
<dbReference type="RefSeq" id="WP_119098557.1">
    <property type="nucleotide sequence ID" value="NZ_QXMJ01000035.1"/>
</dbReference>
<dbReference type="SMART" id="SM00882">
    <property type="entry name" value="CoA_trans"/>
    <property type="match status" value="2"/>
</dbReference>
<keyword evidence="2 3" id="KW-0808">Transferase</keyword>
<dbReference type="InterPro" id="IPR014388">
    <property type="entry name" value="3-oxoacid_CoA-transferase"/>
</dbReference>
<dbReference type="PROSITE" id="PS51257">
    <property type="entry name" value="PROKAR_LIPOPROTEIN"/>
    <property type="match status" value="1"/>
</dbReference>
<dbReference type="GO" id="GO:0046952">
    <property type="term" value="P:ketone body catabolic process"/>
    <property type="evidence" value="ECO:0007669"/>
    <property type="project" value="InterPro"/>
</dbReference>
<keyword evidence="6" id="KW-1185">Reference proteome</keyword>
<dbReference type="Proteomes" id="UP000317378">
    <property type="component" value="Unassembled WGS sequence"/>
</dbReference>
<evidence type="ECO:0000256" key="2">
    <source>
        <dbReference type="ARBA" id="ARBA00022679"/>
    </source>
</evidence>
<name>A0A505DRG1_9ACTN</name>
<evidence type="ECO:0000256" key="4">
    <source>
        <dbReference type="PIRSR" id="PIRSR000858-1"/>
    </source>
</evidence>
<dbReference type="InterPro" id="IPR004165">
    <property type="entry name" value="CoA_trans_fam_I"/>
</dbReference>